<dbReference type="InterPro" id="IPR050364">
    <property type="entry name" value="Cytochrome_P450_fung"/>
</dbReference>
<keyword evidence="8 16" id="KW-1133">Transmembrane helix</keyword>
<dbReference type="Gene3D" id="1.10.630.10">
    <property type="entry name" value="Cytochrome P450"/>
    <property type="match status" value="1"/>
</dbReference>
<reference evidence="17" key="1">
    <citation type="submission" date="2023-03" db="EMBL/GenBank/DDBJ databases">
        <title>Massive genome expansion in bonnet fungi (Mycena s.s.) driven by repeated elements and novel gene families across ecological guilds.</title>
        <authorList>
            <consortium name="Lawrence Berkeley National Laboratory"/>
            <person name="Harder C.B."/>
            <person name="Miyauchi S."/>
            <person name="Viragh M."/>
            <person name="Kuo A."/>
            <person name="Thoen E."/>
            <person name="Andreopoulos B."/>
            <person name="Lu D."/>
            <person name="Skrede I."/>
            <person name="Drula E."/>
            <person name="Henrissat B."/>
            <person name="Morin E."/>
            <person name="Kohler A."/>
            <person name="Barry K."/>
            <person name="LaButti K."/>
            <person name="Morin E."/>
            <person name="Salamov A."/>
            <person name="Lipzen A."/>
            <person name="Mereny Z."/>
            <person name="Hegedus B."/>
            <person name="Baldrian P."/>
            <person name="Stursova M."/>
            <person name="Weitz H."/>
            <person name="Taylor A."/>
            <person name="Grigoriev I.V."/>
            <person name="Nagy L.G."/>
            <person name="Martin F."/>
            <person name="Kauserud H."/>
        </authorList>
    </citation>
    <scope>NUCLEOTIDE SEQUENCE</scope>
    <source>
        <strain evidence="17">CBHHK188m</strain>
    </source>
</reference>
<evidence type="ECO:0000313" key="18">
    <source>
        <dbReference type="Proteomes" id="UP001215280"/>
    </source>
</evidence>
<comment type="similarity">
    <text evidence="4 15">Belongs to the cytochrome P450 family.</text>
</comment>
<gene>
    <name evidence="17" type="ORF">DFH07DRAFT_880382</name>
</gene>
<keyword evidence="6 16" id="KW-0812">Transmembrane</keyword>
<comment type="pathway">
    <text evidence="3">Secondary metabolite biosynthesis.</text>
</comment>
<dbReference type="PANTHER" id="PTHR46300:SF2">
    <property type="entry name" value="CYTOCHROME P450 MONOOXYGENASE ALNH-RELATED"/>
    <property type="match status" value="1"/>
</dbReference>
<evidence type="ECO:0000256" key="2">
    <source>
        <dbReference type="ARBA" id="ARBA00004167"/>
    </source>
</evidence>
<dbReference type="GO" id="GO:0016020">
    <property type="term" value="C:membrane"/>
    <property type="evidence" value="ECO:0007669"/>
    <property type="project" value="UniProtKB-SubCell"/>
</dbReference>
<dbReference type="PROSITE" id="PS00086">
    <property type="entry name" value="CYTOCHROME_P450"/>
    <property type="match status" value="1"/>
</dbReference>
<comment type="caution">
    <text evidence="17">The sequence shown here is derived from an EMBL/GenBank/DDBJ whole genome shotgun (WGS) entry which is preliminary data.</text>
</comment>
<evidence type="ECO:0000256" key="3">
    <source>
        <dbReference type="ARBA" id="ARBA00005179"/>
    </source>
</evidence>
<evidence type="ECO:0000256" key="4">
    <source>
        <dbReference type="ARBA" id="ARBA00010617"/>
    </source>
</evidence>
<evidence type="ECO:0000256" key="7">
    <source>
        <dbReference type="ARBA" id="ARBA00022723"/>
    </source>
</evidence>
<evidence type="ECO:0000256" key="13">
    <source>
        <dbReference type="ARBA" id="ARBA00023180"/>
    </source>
</evidence>
<evidence type="ECO:0000256" key="14">
    <source>
        <dbReference type="PIRSR" id="PIRSR602401-1"/>
    </source>
</evidence>
<keyword evidence="7 14" id="KW-0479">Metal-binding</keyword>
<keyword evidence="18" id="KW-1185">Reference proteome</keyword>
<dbReference type="AlphaFoldDB" id="A0AAD7JQC3"/>
<dbReference type="Proteomes" id="UP001215280">
    <property type="component" value="Unassembled WGS sequence"/>
</dbReference>
<dbReference type="EMBL" id="JARJLG010000025">
    <property type="protein sequence ID" value="KAJ7769577.1"/>
    <property type="molecule type" value="Genomic_DNA"/>
</dbReference>
<evidence type="ECO:0000256" key="5">
    <source>
        <dbReference type="ARBA" id="ARBA00022617"/>
    </source>
</evidence>
<dbReference type="InterPro" id="IPR036396">
    <property type="entry name" value="Cyt_P450_sf"/>
</dbReference>
<proteinExistence type="inferred from homology"/>
<name>A0AAD7JQC3_9AGAR</name>
<dbReference type="InterPro" id="IPR001128">
    <property type="entry name" value="Cyt_P450"/>
</dbReference>
<evidence type="ECO:0000256" key="12">
    <source>
        <dbReference type="ARBA" id="ARBA00023136"/>
    </source>
</evidence>
<evidence type="ECO:0000256" key="11">
    <source>
        <dbReference type="ARBA" id="ARBA00023033"/>
    </source>
</evidence>
<dbReference type="GO" id="GO:0004497">
    <property type="term" value="F:monooxygenase activity"/>
    <property type="evidence" value="ECO:0007669"/>
    <property type="project" value="UniProtKB-KW"/>
</dbReference>
<evidence type="ECO:0000256" key="1">
    <source>
        <dbReference type="ARBA" id="ARBA00001971"/>
    </source>
</evidence>
<dbReference type="Pfam" id="PF00067">
    <property type="entry name" value="p450"/>
    <property type="match status" value="1"/>
</dbReference>
<comment type="cofactor">
    <cofactor evidence="1 14">
        <name>heme</name>
        <dbReference type="ChEBI" id="CHEBI:30413"/>
    </cofactor>
</comment>
<dbReference type="SUPFAM" id="SSF48264">
    <property type="entry name" value="Cytochrome P450"/>
    <property type="match status" value="1"/>
</dbReference>
<evidence type="ECO:0000256" key="6">
    <source>
        <dbReference type="ARBA" id="ARBA00022692"/>
    </source>
</evidence>
<dbReference type="InterPro" id="IPR017972">
    <property type="entry name" value="Cyt_P450_CS"/>
</dbReference>
<feature type="binding site" description="axial binding residue" evidence="14">
    <location>
        <position position="450"/>
    </location>
    <ligand>
        <name>heme</name>
        <dbReference type="ChEBI" id="CHEBI:30413"/>
    </ligand>
    <ligandPart>
        <name>Fe</name>
        <dbReference type="ChEBI" id="CHEBI:18248"/>
    </ligandPart>
</feature>
<keyword evidence="11 15" id="KW-0503">Monooxygenase</keyword>
<evidence type="ECO:0000256" key="16">
    <source>
        <dbReference type="SAM" id="Phobius"/>
    </source>
</evidence>
<dbReference type="GO" id="GO:0020037">
    <property type="term" value="F:heme binding"/>
    <property type="evidence" value="ECO:0007669"/>
    <property type="project" value="InterPro"/>
</dbReference>
<evidence type="ECO:0000313" key="17">
    <source>
        <dbReference type="EMBL" id="KAJ7769577.1"/>
    </source>
</evidence>
<comment type="subcellular location">
    <subcellularLocation>
        <location evidence="2">Membrane</location>
        <topology evidence="2">Single-pass membrane protein</topology>
    </subcellularLocation>
</comment>
<keyword evidence="12 16" id="KW-0472">Membrane</keyword>
<evidence type="ECO:0000256" key="8">
    <source>
        <dbReference type="ARBA" id="ARBA00022989"/>
    </source>
</evidence>
<keyword evidence="9 15" id="KW-0560">Oxidoreductase</keyword>
<dbReference type="PRINTS" id="PR00385">
    <property type="entry name" value="P450"/>
</dbReference>
<evidence type="ECO:0000256" key="9">
    <source>
        <dbReference type="ARBA" id="ARBA00023002"/>
    </source>
</evidence>
<protein>
    <submittedName>
        <fullName evidence="17">Cytochrome P450</fullName>
    </submittedName>
</protein>
<keyword evidence="5 14" id="KW-0349">Heme</keyword>
<sequence>MAAILSKITQYSPDFHLLRVFAWVALPLVSVALYNRRTSFPRPPGPRGLPLVGNLFQLNDDSWNLFTQWKADYGPIVHISLGGQEVVILNTFESAAELLEKRSAIYSDRPTLFVAREILTDGLFFTFVQYGALWRKMRRAAQQTFRKDGVKDFWNIHEAEAAVLAKSLVDSPAEWEAHLRRALSSTVMSVTYDTPMLKTEHDPIIAGILDFTKAVLKAAFVDGAMVENFPVLKHLPSWLAGWKREAKTASVRYSGMFESLFGDVKKRVAEGDERVSFAAALVRKQKTFDLDDKQSAWLAAAFAAGSETVSTTLAWFLLAIVMNPELQEKAHKELDAIVGRERLPTVSDMGDMPYLRAMGRETLRWHPVDPLGMQHKSIQDDWYYGYFIPKGTICIPNIWAINRDTDIYGLDADVFRPERFLDANGELAPIQFDTNKEEGHVTFGFGRRLCIGRHIAHEALFIHMATILWMFNIKPVKGSDGRPLVPSEDGINQGLVVRPQSFNCDFIPRFPETRSTLEAAVEGC</sequence>
<dbReference type="PRINTS" id="PR00463">
    <property type="entry name" value="EP450I"/>
</dbReference>
<accession>A0AAD7JQC3</accession>
<dbReference type="CDD" id="cd11065">
    <property type="entry name" value="CYP64-like"/>
    <property type="match status" value="1"/>
</dbReference>
<dbReference type="GO" id="GO:0005506">
    <property type="term" value="F:iron ion binding"/>
    <property type="evidence" value="ECO:0007669"/>
    <property type="project" value="InterPro"/>
</dbReference>
<keyword evidence="13" id="KW-0325">Glycoprotein</keyword>
<keyword evidence="10 14" id="KW-0408">Iron</keyword>
<dbReference type="InterPro" id="IPR002401">
    <property type="entry name" value="Cyt_P450_E_grp-I"/>
</dbReference>
<dbReference type="GO" id="GO:0016705">
    <property type="term" value="F:oxidoreductase activity, acting on paired donors, with incorporation or reduction of molecular oxygen"/>
    <property type="evidence" value="ECO:0007669"/>
    <property type="project" value="InterPro"/>
</dbReference>
<evidence type="ECO:0000256" key="15">
    <source>
        <dbReference type="RuleBase" id="RU000461"/>
    </source>
</evidence>
<dbReference type="PANTHER" id="PTHR46300">
    <property type="entry name" value="P450, PUTATIVE (EUROFUNG)-RELATED-RELATED"/>
    <property type="match status" value="1"/>
</dbReference>
<evidence type="ECO:0000256" key="10">
    <source>
        <dbReference type="ARBA" id="ARBA00023004"/>
    </source>
</evidence>
<organism evidence="17 18">
    <name type="scientific">Mycena maculata</name>
    <dbReference type="NCBI Taxonomy" id="230809"/>
    <lineage>
        <taxon>Eukaryota</taxon>
        <taxon>Fungi</taxon>
        <taxon>Dikarya</taxon>
        <taxon>Basidiomycota</taxon>
        <taxon>Agaricomycotina</taxon>
        <taxon>Agaricomycetes</taxon>
        <taxon>Agaricomycetidae</taxon>
        <taxon>Agaricales</taxon>
        <taxon>Marasmiineae</taxon>
        <taxon>Mycenaceae</taxon>
        <taxon>Mycena</taxon>
    </lineage>
</organism>
<feature type="transmembrane region" description="Helical" evidence="16">
    <location>
        <begin position="15"/>
        <end position="34"/>
    </location>
</feature>